<keyword evidence="7" id="KW-1133">Transmembrane helix</keyword>
<accession>A0A6L3ZFQ0</accession>
<evidence type="ECO:0000313" key="8">
    <source>
        <dbReference type="EMBL" id="KAB2816237.1"/>
    </source>
</evidence>
<dbReference type="EMBL" id="WBVQ01000002">
    <property type="protein sequence ID" value="KAB2816237.1"/>
    <property type="molecule type" value="Genomic_DNA"/>
</dbReference>
<evidence type="ECO:0000256" key="7">
    <source>
        <dbReference type="SAM" id="Phobius"/>
    </source>
</evidence>
<keyword evidence="7" id="KW-0812">Transmembrane</keyword>
<feature type="transmembrane region" description="Helical" evidence="7">
    <location>
        <begin position="12"/>
        <end position="33"/>
    </location>
</feature>
<keyword evidence="4 8" id="KW-0808">Transferase</keyword>
<dbReference type="GO" id="GO:0005886">
    <property type="term" value="C:plasma membrane"/>
    <property type="evidence" value="ECO:0007669"/>
    <property type="project" value="UniProtKB-SubCell"/>
</dbReference>
<comment type="caution">
    <text evidence="8">The sequence shown here is derived from an EMBL/GenBank/DDBJ whole genome shotgun (WGS) entry which is preliminary data.</text>
</comment>
<comment type="subcellular location">
    <subcellularLocation>
        <location evidence="1">Cell inner membrane</location>
    </subcellularLocation>
</comment>
<dbReference type="CDD" id="cd07984">
    <property type="entry name" value="LPLAT_LABLAT-like"/>
    <property type="match status" value="1"/>
</dbReference>
<dbReference type="Pfam" id="PF03279">
    <property type="entry name" value="Lip_A_acyltrans"/>
    <property type="match status" value="1"/>
</dbReference>
<organism evidence="8 9">
    <name type="scientific">Phaeocystidibacter marisrubri</name>
    <dbReference type="NCBI Taxonomy" id="1577780"/>
    <lineage>
        <taxon>Bacteria</taxon>
        <taxon>Pseudomonadati</taxon>
        <taxon>Bacteroidota</taxon>
        <taxon>Flavobacteriia</taxon>
        <taxon>Flavobacteriales</taxon>
        <taxon>Phaeocystidibacteraceae</taxon>
        <taxon>Phaeocystidibacter</taxon>
    </lineage>
</organism>
<dbReference type="AlphaFoldDB" id="A0A6L3ZFQ0"/>
<evidence type="ECO:0000256" key="2">
    <source>
        <dbReference type="ARBA" id="ARBA00022475"/>
    </source>
</evidence>
<dbReference type="RefSeq" id="WP_151693665.1">
    <property type="nucleotide sequence ID" value="NZ_BMGX01000001.1"/>
</dbReference>
<evidence type="ECO:0000256" key="1">
    <source>
        <dbReference type="ARBA" id="ARBA00004533"/>
    </source>
</evidence>
<protein>
    <submittedName>
        <fullName evidence="8">Lysophospholipid acyltransferase family protein</fullName>
    </submittedName>
</protein>
<dbReference type="OrthoDB" id="9801955at2"/>
<sequence>MIAYFFFRIFDAFLIILPWRGVYAVADFAYFVLFRVIKYRVDLVKENFRLCFPEKDDEWVNQMTKTYYRYLADIFIESIKAMHIPIEDLKKRFVSTSNSILYEEPYASKNVIIMGSHYGNWEFMTRCMPSIMPHEVAGVYRPLSNTRIEAYMAKHRSKDGMWLVPTQVAKPAFVEDRGHPVAYTLLADQNPSNPKSSFWISFLNRETGFTPGGEVYAKRYDYPIVIMFLKRVKRGYYSVHFEALEPNPSEIEFGEVMRKYAALLEDWIREDPPYWLWSHRRWKHKRPADFNLMPPIRK</sequence>
<keyword evidence="2" id="KW-1003">Cell membrane</keyword>
<evidence type="ECO:0000256" key="4">
    <source>
        <dbReference type="ARBA" id="ARBA00022679"/>
    </source>
</evidence>
<evidence type="ECO:0000256" key="6">
    <source>
        <dbReference type="ARBA" id="ARBA00023315"/>
    </source>
</evidence>
<evidence type="ECO:0000256" key="3">
    <source>
        <dbReference type="ARBA" id="ARBA00022519"/>
    </source>
</evidence>
<dbReference type="Proteomes" id="UP000484164">
    <property type="component" value="Unassembled WGS sequence"/>
</dbReference>
<keyword evidence="5 7" id="KW-0472">Membrane</keyword>
<keyword evidence="3" id="KW-0997">Cell inner membrane</keyword>
<gene>
    <name evidence="8" type="ORF">F8C82_11155</name>
</gene>
<dbReference type="GO" id="GO:0016746">
    <property type="term" value="F:acyltransferase activity"/>
    <property type="evidence" value="ECO:0007669"/>
    <property type="project" value="UniProtKB-KW"/>
</dbReference>
<keyword evidence="6 8" id="KW-0012">Acyltransferase</keyword>
<dbReference type="GO" id="GO:0009247">
    <property type="term" value="P:glycolipid biosynthetic process"/>
    <property type="evidence" value="ECO:0007669"/>
    <property type="project" value="UniProtKB-ARBA"/>
</dbReference>
<name>A0A6L3ZFQ0_9FLAO</name>
<keyword evidence="9" id="KW-1185">Reference proteome</keyword>
<proteinExistence type="predicted"/>
<evidence type="ECO:0000256" key="5">
    <source>
        <dbReference type="ARBA" id="ARBA00023136"/>
    </source>
</evidence>
<dbReference type="PANTHER" id="PTHR30606:SF10">
    <property type="entry name" value="PHOSPHATIDYLINOSITOL MANNOSIDE ACYLTRANSFERASE"/>
    <property type="match status" value="1"/>
</dbReference>
<evidence type="ECO:0000313" key="9">
    <source>
        <dbReference type="Proteomes" id="UP000484164"/>
    </source>
</evidence>
<dbReference type="InterPro" id="IPR004960">
    <property type="entry name" value="LipA_acyltrans"/>
</dbReference>
<dbReference type="PANTHER" id="PTHR30606">
    <property type="entry name" value="LIPID A BIOSYNTHESIS LAUROYL ACYLTRANSFERASE"/>
    <property type="match status" value="1"/>
</dbReference>
<reference evidence="8 9" key="1">
    <citation type="submission" date="2019-10" db="EMBL/GenBank/DDBJ databases">
        <title>Genome sequence of Phaeocystidibacter marisrubri JCM30614 (type strain).</title>
        <authorList>
            <person name="Bowman J.P."/>
        </authorList>
    </citation>
    <scope>NUCLEOTIDE SEQUENCE [LARGE SCALE GENOMIC DNA]</scope>
    <source>
        <strain evidence="8 9">JCM 30614</strain>
    </source>
</reference>